<reference evidence="1 2" key="1">
    <citation type="submission" date="2023-12" db="EMBL/GenBank/DDBJ databases">
        <title>Description of Novel Strain Fulvimarina sp. 2208YS6-2-32 isolated from Uroteuthis (Photololigo) edulis.</title>
        <authorList>
            <person name="Park J.-S."/>
        </authorList>
    </citation>
    <scope>NUCLEOTIDE SEQUENCE [LARGE SCALE GENOMIC DNA]</scope>
    <source>
        <strain evidence="1 2">2208YS6-2-32</strain>
    </source>
</reference>
<dbReference type="RefSeq" id="WP_322185495.1">
    <property type="nucleotide sequence ID" value="NZ_JAXLPB010000001.1"/>
</dbReference>
<name>A0ABU5HY30_9HYPH</name>
<organism evidence="1 2">
    <name type="scientific">Fulvimarina uroteuthidis</name>
    <dbReference type="NCBI Taxonomy" id="3098149"/>
    <lineage>
        <taxon>Bacteria</taxon>
        <taxon>Pseudomonadati</taxon>
        <taxon>Pseudomonadota</taxon>
        <taxon>Alphaproteobacteria</taxon>
        <taxon>Hyphomicrobiales</taxon>
        <taxon>Aurantimonadaceae</taxon>
        <taxon>Fulvimarina</taxon>
    </lineage>
</organism>
<gene>
    <name evidence="1" type="ORF">U0C82_02630</name>
</gene>
<evidence type="ECO:0000313" key="2">
    <source>
        <dbReference type="Proteomes" id="UP001294412"/>
    </source>
</evidence>
<keyword evidence="2" id="KW-1185">Reference proteome</keyword>
<proteinExistence type="predicted"/>
<comment type="caution">
    <text evidence="1">The sequence shown here is derived from an EMBL/GenBank/DDBJ whole genome shotgun (WGS) entry which is preliminary data.</text>
</comment>
<protein>
    <submittedName>
        <fullName evidence="1">Uncharacterized protein</fullName>
    </submittedName>
</protein>
<dbReference type="Proteomes" id="UP001294412">
    <property type="component" value="Unassembled WGS sequence"/>
</dbReference>
<evidence type="ECO:0000313" key="1">
    <source>
        <dbReference type="EMBL" id="MDY8108045.1"/>
    </source>
</evidence>
<accession>A0ABU5HY30</accession>
<sequence length="118" mass="13294">MIFEGWNGTTMQWKATTDYGCSNGISACYITVPMARADDITGQVLYIEENGQYPYLAMPEVWHQVAWIQVHQMSEPSVKAGWFDPAISREDRPMIKIPPHMKAAGCVSERGKANEQID</sequence>
<dbReference type="EMBL" id="JAXLPB010000001">
    <property type="protein sequence ID" value="MDY8108045.1"/>
    <property type="molecule type" value="Genomic_DNA"/>
</dbReference>